<dbReference type="Proteomes" id="UP000001075">
    <property type="component" value="Unassembled WGS sequence"/>
</dbReference>
<sequence length="57" mass="6112">MSIQKPLSSPSTESPALGESHRVNKRMGNTTAAEGSLAEFRKGHLSEEVMDIRLATG</sequence>
<dbReference type="EMBL" id="JH000499">
    <property type="protein sequence ID" value="EGW08018.1"/>
    <property type="molecule type" value="Genomic_DNA"/>
</dbReference>
<reference evidence="3" key="1">
    <citation type="journal article" date="2011" name="Nat. Biotechnol.">
        <title>The genomic sequence of the Chinese hamster ovary (CHO)-K1 cell line.</title>
        <authorList>
            <person name="Xu X."/>
            <person name="Nagarajan H."/>
            <person name="Lewis N.E."/>
            <person name="Pan S."/>
            <person name="Cai Z."/>
            <person name="Liu X."/>
            <person name="Chen W."/>
            <person name="Xie M."/>
            <person name="Wang W."/>
            <person name="Hammond S."/>
            <person name="Andersen M.R."/>
            <person name="Neff N."/>
            <person name="Passarelli B."/>
            <person name="Koh W."/>
            <person name="Fan H.C."/>
            <person name="Wang J."/>
            <person name="Gui Y."/>
            <person name="Lee K.H."/>
            <person name="Betenbaugh M.J."/>
            <person name="Quake S.R."/>
            <person name="Famili I."/>
            <person name="Palsson B.O."/>
            <person name="Wang J."/>
        </authorList>
    </citation>
    <scope>NUCLEOTIDE SEQUENCE [LARGE SCALE GENOMIC DNA]</scope>
    <source>
        <strain evidence="3">CHO K1 cell line</strain>
    </source>
</reference>
<evidence type="ECO:0000256" key="1">
    <source>
        <dbReference type="SAM" id="MobiDB-lite"/>
    </source>
</evidence>
<organism evidence="2 3">
    <name type="scientific">Cricetulus griseus</name>
    <name type="common">Chinese hamster</name>
    <name type="synonym">Cricetulus barabensis griseus</name>
    <dbReference type="NCBI Taxonomy" id="10029"/>
    <lineage>
        <taxon>Eukaryota</taxon>
        <taxon>Metazoa</taxon>
        <taxon>Chordata</taxon>
        <taxon>Craniata</taxon>
        <taxon>Vertebrata</taxon>
        <taxon>Euteleostomi</taxon>
        <taxon>Mammalia</taxon>
        <taxon>Eutheria</taxon>
        <taxon>Euarchontoglires</taxon>
        <taxon>Glires</taxon>
        <taxon>Rodentia</taxon>
        <taxon>Myomorpha</taxon>
        <taxon>Muroidea</taxon>
        <taxon>Cricetidae</taxon>
        <taxon>Cricetinae</taxon>
        <taxon>Cricetulus</taxon>
    </lineage>
</organism>
<evidence type="ECO:0000313" key="2">
    <source>
        <dbReference type="EMBL" id="EGW08018.1"/>
    </source>
</evidence>
<accession>G3HLU6</accession>
<protein>
    <submittedName>
        <fullName evidence="2">Uncharacterized protein</fullName>
    </submittedName>
</protein>
<dbReference type="AlphaFoldDB" id="G3HLU6"/>
<dbReference type="InParanoid" id="G3HLU6"/>
<evidence type="ECO:0000313" key="3">
    <source>
        <dbReference type="Proteomes" id="UP000001075"/>
    </source>
</evidence>
<proteinExistence type="predicted"/>
<name>G3HLU6_CRIGR</name>
<gene>
    <name evidence="2" type="ORF">I79_011690</name>
</gene>
<feature type="compositionally biased region" description="Polar residues" evidence="1">
    <location>
        <begin position="1"/>
        <end position="14"/>
    </location>
</feature>
<feature type="region of interest" description="Disordered" evidence="1">
    <location>
        <begin position="1"/>
        <end position="37"/>
    </location>
</feature>